<dbReference type="SMART" id="SM00831">
    <property type="entry name" value="Cation_ATPase_N"/>
    <property type="match status" value="1"/>
</dbReference>
<dbReference type="FunFam" id="3.40.50.1000:FF:000083">
    <property type="entry name" value="Sodium/potassium-transporting ATPase subunit alpha"/>
    <property type="match status" value="1"/>
</dbReference>
<dbReference type="InterPro" id="IPR023214">
    <property type="entry name" value="HAD_sf"/>
</dbReference>
<comment type="subcellular location">
    <subcellularLocation>
        <location evidence="1">Cell membrane</location>
        <topology evidence="1">Multi-pass membrane protein</topology>
    </subcellularLocation>
</comment>
<dbReference type="GO" id="GO:0016887">
    <property type="term" value="F:ATP hydrolysis activity"/>
    <property type="evidence" value="ECO:0007669"/>
    <property type="project" value="InterPro"/>
</dbReference>
<keyword evidence="7" id="KW-0460">Magnesium</keyword>
<dbReference type="Pfam" id="PF13246">
    <property type="entry name" value="Cation_ATPase"/>
    <property type="match status" value="1"/>
</dbReference>
<dbReference type="EC" id="3.6.3.8" evidence="13"/>
<dbReference type="InterPro" id="IPR008250">
    <property type="entry name" value="ATPase_P-typ_transduc_dom_A_sf"/>
</dbReference>
<dbReference type="Gene3D" id="3.40.50.1000">
    <property type="entry name" value="HAD superfamily/HAD-like"/>
    <property type="match status" value="1"/>
</dbReference>
<keyword evidence="6" id="KW-0067">ATP-binding</keyword>
<keyword evidence="13" id="KW-0378">Hydrolase</keyword>
<dbReference type="GO" id="GO:0005524">
    <property type="term" value="F:ATP binding"/>
    <property type="evidence" value="ECO:0007669"/>
    <property type="project" value="UniProtKB-KW"/>
</dbReference>
<evidence type="ECO:0000256" key="9">
    <source>
        <dbReference type="ARBA" id="ARBA00022989"/>
    </source>
</evidence>
<dbReference type="Pfam" id="PF00689">
    <property type="entry name" value="Cation_ATPase_C"/>
    <property type="match status" value="1"/>
</dbReference>
<dbReference type="GO" id="GO:0019829">
    <property type="term" value="F:ATPase-coupled monoatomic cation transmembrane transporter activity"/>
    <property type="evidence" value="ECO:0007669"/>
    <property type="project" value="TreeGrafter"/>
</dbReference>
<dbReference type="FunFam" id="2.70.150.10:FF:000160">
    <property type="entry name" value="Sarcoplasmic/endoplasmic reticulum calcium ATPase 1"/>
    <property type="match status" value="1"/>
</dbReference>
<dbReference type="InterPro" id="IPR023299">
    <property type="entry name" value="ATPase_P-typ_cyto_dom_N"/>
</dbReference>
<dbReference type="InterPro" id="IPR006068">
    <property type="entry name" value="ATPase_P-typ_cation-transptr_C"/>
</dbReference>
<organism evidence="13">
    <name type="scientific">uncultured marine group II/III euryarchaeote KM3_28_D12</name>
    <dbReference type="NCBI Taxonomy" id="1456431"/>
    <lineage>
        <taxon>Archaea</taxon>
        <taxon>Methanobacteriati</taxon>
        <taxon>Methanobacteriota</taxon>
        <taxon>environmental samples</taxon>
    </lineage>
</organism>
<dbReference type="SUPFAM" id="SSF56784">
    <property type="entry name" value="HAD-like"/>
    <property type="match status" value="1"/>
</dbReference>
<dbReference type="NCBIfam" id="TIGR01494">
    <property type="entry name" value="ATPase_P-type"/>
    <property type="match status" value="2"/>
</dbReference>
<dbReference type="InterPro" id="IPR004014">
    <property type="entry name" value="ATPase_P-typ_cation-transptr_N"/>
</dbReference>
<evidence type="ECO:0000256" key="8">
    <source>
        <dbReference type="ARBA" id="ARBA00022967"/>
    </source>
</evidence>
<keyword evidence="3" id="KW-0597">Phosphoprotein</keyword>
<dbReference type="EMBL" id="KF900828">
    <property type="protein sequence ID" value="AIF08364.1"/>
    <property type="molecule type" value="Genomic_DNA"/>
</dbReference>
<dbReference type="SUPFAM" id="SSF81660">
    <property type="entry name" value="Metal cation-transporting ATPase, ATP-binding domain N"/>
    <property type="match status" value="1"/>
</dbReference>
<feature type="transmembrane region" description="Helical" evidence="11">
    <location>
        <begin position="721"/>
        <end position="745"/>
    </location>
</feature>
<evidence type="ECO:0000256" key="6">
    <source>
        <dbReference type="ARBA" id="ARBA00022840"/>
    </source>
</evidence>
<name>A0A075GX01_9EURY</name>
<sequence>MPADAKSESAENVPWQTLEIDEVFERLESHEDGLSSNEVTTRQEQYGLNRLETKPPIPAFIRFMEQFRDPMVYLLLAAAFLSFFFERNEPGTPIFICIALTLNAFFGFLQESRAEQAMESLKRLLVSHTIALRDGTEHKVSTEELVPGDVVFLDEGLNVPADCRLLSVHQYRVDESSLTGESDAIHKTLGTSDDGAILQDQNNMVFMGTVSAAGRARAIVVKTGMNTELGGIASGISDVTTPKTPLEIKLESLGRFLGWIAVTTAVLLLSLHVLDAWFTGSRGDDLYTVISQQFLIAVAIFVAIVPEGLPIILVITLAMGMRFMARQKAIVRRMKAVETLGSTTVICTDKTGTLTRNEMTVRALFINGESYTVTGRGFDPSFGSLNLNDEELLEHQMAEMHTDPAFRRALACSLLCQNSNVREEHGEWVAVGDPTDSACAVFGWKLRESVDSFRRKHPRFREFTFDRVRKRMTTIHEYDGERWMFSKGALGPFVGLFTHIYEEGELVPIEGKHKDLISEANLQFASRALRVLALTCRKLPEDLDIDEQDEVERDLVFLGLVGIMDPPRPEVKGAIEKCHHAGIRVMMITGDQRMTAMSVGREIGIVSEESIHMSGNELRECSDDELGERLQNLEVFSRVTPDQKLRIVERLQAMGHVVAMTGDGDNDAPALSQANIGVAMGNSGTDVARDASDMVLQDDNFSNIVAAVEEGRKLYQNIRNFVRYQISTNVAAVLLVIVSTFVFGWNLPLTATQLLVINILMDGPPAVALGIERRHSDVMDRPPRPIDESLPNGHDMMLIVFLGLVMVIGTTAAFYFVGGGMVTGEPCSEWDGSIEVEWFSEGSNYCDAEAEANWMADSEQRFAKAQTVAFALFIFFQLFNVLNCRSKDRSIFAMGIFNNKAITFSFAFSASLLVLIVSGAELNVPLIGIQLGELLSVVPLEPIEWVILFAIGSTVFWVDELRKLILRRRYFR</sequence>
<dbReference type="InterPro" id="IPR023298">
    <property type="entry name" value="ATPase_P-typ_TM_dom_sf"/>
</dbReference>
<dbReference type="GO" id="GO:1902600">
    <property type="term" value="P:proton transmembrane transport"/>
    <property type="evidence" value="ECO:0007669"/>
    <property type="project" value="TreeGrafter"/>
</dbReference>
<dbReference type="PROSITE" id="PS00154">
    <property type="entry name" value="ATPASE_E1_E2"/>
    <property type="match status" value="1"/>
</dbReference>
<dbReference type="AlphaFoldDB" id="A0A075GX01"/>
<feature type="transmembrane region" description="Helical" evidence="11">
    <location>
        <begin position="294"/>
        <end position="325"/>
    </location>
</feature>
<evidence type="ECO:0000256" key="11">
    <source>
        <dbReference type="SAM" id="Phobius"/>
    </source>
</evidence>
<feature type="transmembrane region" description="Helical" evidence="11">
    <location>
        <begin position="751"/>
        <end position="771"/>
    </location>
</feature>
<dbReference type="PANTHER" id="PTHR43294:SF21">
    <property type="entry name" value="CATION TRANSPORTING ATPASE"/>
    <property type="match status" value="1"/>
</dbReference>
<evidence type="ECO:0000256" key="10">
    <source>
        <dbReference type="ARBA" id="ARBA00023136"/>
    </source>
</evidence>
<keyword evidence="4 11" id="KW-0812">Transmembrane</keyword>
<dbReference type="Gene3D" id="2.70.150.10">
    <property type="entry name" value="Calcium-transporting ATPase, cytoplasmic transduction domain A"/>
    <property type="match status" value="1"/>
</dbReference>
<dbReference type="PRINTS" id="PR00120">
    <property type="entry name" value="HATPASE"/>
</dbReference>
<accession>A0A075GX01</accession>
<dbReference type="GO" id="GO:0005886">
    <property type="term" value="C:plasma membrane"/>
    <property type="evidence" value="ECO:0007669"/>
    <property type="project" value="UniProtKB-SubCell"/>
</dbReference>
<evidence type="ECO:0000256" key="1">
    <source>
        <dbReference type="ARBA" id="ARBA00004651"/>
    </source>
</evidence>
<dbReference type="SFLD" id="SFLDF00027">
    <property type="entry name" value="p-type_atpase"/>
    <property type="match status" value="1"/>
</dbReference>
<evidence type="ECO:0000256" key="4">
    <source>
        <dbReference type="ARBA" id="ARBA00022692"/>
    </source>
</evidence>
<dbReference type="Pfam" id="PF00690">
    <property type="entry name" value="Cation_ATPase_N"/>
    <property type="match status" value="1"/>
</dbReference>
<dbReference type="InterPro" id="IPR036412">
    <property type="entry name" value="HAD-like_sf"/>
</dbReference>
<dbReference type="Gene3D" id="3.40.1110.10">
    <property type="entry name" value="Calcium-transporting ATPase, cytoplasmic domain N"/>
    <property type="match status" value="1"/>
</dbReference>
<evidence type="ECO:0000256" key="2">
    <source>
        <dbReference type="ARBA" id="ARBA00022475"/>
    </source>
</evidence>
<dbReference type="PANTHER" id="PTHR43294">
    <property type="entry name" value="SODIUM/POTASSIUM-TRANSPORTING ATPASE SUBUNIT ALPHA"/>
    <property type="match status" value="1"/>
</dbReference>
<keyword evidence="10 11" id="KW-0472">Membrane</keyword>
<dbReference type="InterPro" id="IPR001757">
    <property type="entry name" value="P_typ_ATPase"/>
</dbReference>
<dbReference type="Gene3D" id="1.20.1110.10">
    <property type="entry name" value="Calcium-transporting ATPase, transmembrane domain"/>
    <property type="match status" value="1"/>
</dbReference>
<evidence type="ECO:0000256" key="3">
    <source>
        <dbReference type="ARBA" id="ARBA00022553"/>
    </source>
</evidence>
<protein>
    <submittedName>
        <fullName evidence="13">Calcium-translocating P-type ATPase</fullName>
        <ecNumber evidence="13">3.6.3.8</ecNumber>
    </submittedName>
</protein>
<dbReference type="PRINTS" id="PR00119">
    <property type="entry name" value="CATATPASE"/>
</dbReference>
<evidence type="ECO:0000256" key="5">
    <source>
        <dbReference type="ARBA" id="ARBA00022741"/>
    </source>
</evidence>
<dbReference type="SFLD" id="SFLDG00002">
    <property type="entry name" value="C1.7:_P-type_atpase_like"/>
    <property type="match status" value="1"/>
</dbReference>
<evidence type="ECO:0000259" key="12">
    <source>
        <dbReference type="SMART" id="SM00831"/>
    </source>
</evidence>
<reference evidence="13" key="1">
    <citation type="journal article" date="2014" name="Genome Biol. Evol.">
        <title>Pangenome evidence for extensive interdomain horizontal transfer affecting lineage core and shell genes in uncultured planktonic thaumarchaeota and euryarchaeota.</title>
        <authorList>
            <person name="Deschamps P."/>
            <person name="Zivanovic Y."/>
            <person name="Moreira D."/>
            <person name="Rodriguez-Valera F."/>
            <person name="Lopez-Garcia P."/>
        </authorList>
    </citation>
    <scope>NUCLEOTIDE SEQUENCE</scope>
</reference>
<dbReference type="SUPFAM" id="SSF81665">
    <property type="entry name" value="Calcium ATPase, transmembrane domain M"/>
    <property type="match status" value="1"/>
</dbReference>
<dbReference type="Pfam" id="PF08282">
    <property type="entry name" value="Hydrolase_3"/>
    <property type="match status" value="1"/>
</dbReference>
<feature type="transmembrane region" description="Helical" evidence="11">
    <location>
        <begin position="70"/>
        <end position="85"/>
    </location>
</feature>
<feature type="transmembrane region" description="Helical" evidence="11">
    <location>
        <begin position="256"/>
        <end position="274"/>
    </location>
</feature>
<feature type="transmembrane region" description="Helical" evidence="11">
    <location>
        <begin position="863"/>
        <end position="882"/>
    </location>
</feature>
<dbReference type="InterPro" id="IPR018303">
    <property type="entry name" value="ATPase_P-typ_P_site"/>
</dbReference>
<proteinExistence type="predicted"/>
<feature type="domain" description="Cation-transporting P-type ATPase N-terminal" evidence="12">
    <location>
        <begin position="14"/>
        <end position="87"/>
    </location>
</feature>
<keyword evidence="2" id="KW-1003">Cell membrane</keyword>
<evidence type="ECO:0000256" key="7">
    <source>
        <dbReference type="ARBA" id="ARBA00022842"/>
    </source>
</evidence>
<feature type="transmembrane region" description="Helical" evidence="11">
    <location>
        <begin position="902"/>
        <end position="922"/>
    </location>
</feature>
<feature type="transmembrane region" description="Helical" evidence="11">
    <location>
        <begin position="796"/>
        <end position="816"/>
    </location>
</feature>
<keyword evidence="8" id="KW-1278">Translocase</keyword>
<feature type="transmembrane region" description="Helical" evidence="11">
    <location>
        <begin position="942"/>
        <end position="959"/>
    </location>
</feature>
<keyword evidence="9 11" id="KW-1133">Transmembrane helix</keyword>
<feature type="transmembrane region" description="Helical" evidence="11">
    <location>
        <begin position="91"/>
        <end position="109"/>
    </location>
</feature>
<dbReference type="Pfam" id="PF00122">
    <property type="entry name" value="E1-E2_ATPase"/>
    <property type="match status" value="1"/>
</dbReference>
<dbReference type="InterPro" id="IPR050510">
    <property type="entry name" value="Cation_transp_ATPase_P-type"/>
</dbReference>
<keyword evidence="5" id="KW-0547">Nucleotide-binding</keyword>
<dbReference type="InterPro" id="IPR059000">
    <property type="entry name" value="ATPase_P-type_domA"/>
</dbReference>
<dbReference type="InterPro" id="IPR044492">
    <property type="entry name" value="P_typ_ATPase_HD_dom"/>
</dbReference>
<dbReference type="SFLD" id="SFLDS00003">
    <property type="entry name" value="Haloacid_Dehalogenase"/>
    <property type="match status" value="1"/>
</dbReference>
<dbReference type="SUPFAM" id="SSF81653">
    <property type="entry name" value="Calcium ATPase, transduction domain A"/>
    <property type="match status" value="1"/>
</dbReference>
<evidence type="ECO:0000313" key="13">
    <source>
        <dbReference type="EMBL" id="AIF08364.1"/>
    </source>
</evidence>